<dbReference type="GO" id="GO:0051082">
    <property type="term" value="F:unfolded protein binding"/>
    <property type="evidence" value="ECO:0007669"/>
    <property type="project" value="TreeGrafter"/>
</dbReference>
<organism evidence="2">
    <name type="scientific">Schistocephalus solidus</name>
    <name type="common">Tapeworm</name>
    <dbReference type="NCBI Taxonomy" id="70667"/>
    <lineage>
        <taxon>Eukaryota</taxon>
        <taxon>Metazoa</taxon>
        <taxon>Spiralia</taxon>
        <taxon>Lophotrochozoa</taxon>
        <taxon>Platyhelminthes</taxon>
        <taxon>Cestoda</taxon>
        <taxon>Eucestoda</taxon>
        <taxon>Diphyllobothriidea</taxon>
        <taxon>Diphyllobothriidae</taxon>
        <taxon>Schistocephalus</taxon>
    </lineage>
</organism>
<evidence type="ECO:0000313" key="2">
    <source>
        <dbReference type="EMBL" id="JAP39297.1"/>
    </source>
</evidence>
<dbReference type="PANTHER" id="PTHR31996">
    <property type="entry name" value="COILED-COIL DOMAIN-CONTAINING PROTEIN 115"/>
    <property type="match status" value="1"/>
</dbReference>
<dbReference type="GO" id="GO:0070072">
    <property type="term" value="P:vacuolar proton-transporting V-type ATPase complex assembly"/>
    <property type="evidence" value="ECO:0007669"/>
    <property type="project" value="InterPro"/>
</dbReference>
<proteinExistence type="predicted"/>
<dbReference type="Pfam" id="PF21730">
    <property type="entry name" value="Vma22_CCDC115"/>
    <property type="match status" value="1"/>
</dbReference>
<dbReference type="AlphaFoldDB" id="A0A0X3NP17"/>
<name>A0A0X3NP17_SCHSO</name>
<dbReference type="EMBL" id="GEEE01023928">
    <property type="protein sequence ID" value="JAP39297.1"/>
    <property type="molecule type" value="Transcribed_RNA"/>
</dbReference>
<reference evidence="2" key="1">
    <citation type="submission" date="2016-01" db="EMBL/GenBank/DDBJ databases">
        <title>Reference transcriptome for the parasite Schistocephalus solidus: insights into the molecular evolution of parasitism.</title>
        <authorList>
            <person name="Hebert F.O."/>
            <person name="Grambauer S."/>
            <person name="Barber I."/>
            <person name="Landry C.R."/>
            <person name="Aubin-Horth N."/>
        </authorList>
    </citation>
    <scope>NUCLEOTIDE SEQUENCE</scope>
</reference>
<accession>A0A0X3NP17</accession>
<gene>
    <name evidence="2" type="primary">CC115</name>
    <name evidence="2" type="ORF">TR146246</name>
</gene>
<dbReference type="InterPro" id="IPR040357">
    <property type="entry name" value="Vma22/CCDC115"/>
</dbReference>
<protein>
    <recommendedName>
        <fullName evidence="1">Vacuolar ATPase assembly protein VMA22</fullName>
    </recommendedName>
</protein>
<dbReference type="PANTHER" id="PTHR31996:SF2">
    <property type="entry name" value="COILED-COIL DOMAIN-CONTAINING PROTEIN 115"/>
    <property type="match status" value="1"/>
</dbReference>
<evidence type="ECO:0000256" key="1">
    <source>
        <dbReference type="ARBA" id="ARBA00093634"/>
    </source>
</evidence>
<sequence>MDPRDQEIDGILRQHLAILSSIIDDIHQLEDCLRSGRIFLAKTRCNSSSAGACISQISYNRADMSTRGATARVNCNDSSDTPKFELLDELVPINVEATTKQSVSVNERSMDPIHWFSGVLVPPSLRHAQSCFRRSLRLVVDLAMKRAALVASTKRLNTLIYKRESADSVVPVGMTTVKGCNAPW</sequence>